<gene>
    <name evidence="1" type="ORF">IIU_06510</name>
</gene>
<sequence length="559" mass="61330">MTGEELMELAERVSEQWKEDSNVLGVGFGIKERSGELIEGLTLRFTVRQKFNSKDEILKADSTPIPPIIDGIQTDVNVVSGVPLNSSVGSRGTKIEEPLKGGVSTSVLGDFLPFPTGYGTLGSVCYYNDGRLMALSNAHVWGPDILDDIIQPFLPVGEYTEAVVKVLTCGPIISSILEGKRPSILTGILQDAASAAWIAAVASDAKDPHRRGQEATSPTQLNEKTVSESIHFSAEPKGLPLPGMPYSAAVDWQYKRETDQADYSFNVNENKTNEHILINKYMWTQFNKYPRGQIVEIMAILETSFPQRPDAFHVVAHLNPSNQPDRLISRILHPTACEDIPFLFVNFPNRSANTPAIFPFTEQGIKFYANQTGSFQDVWSSPVDGNMELQFPSQGLSMDIPPSTRAELHVIRFNNEPIVLKAYDNSGNLLTKTATQKNKGEKEILSVEGTMINQLVLEGGENEGYLIMICLKLLRPLKGIDATSGKHFLCYRGQYQLDPTELTGSWDGLLSAQTVNTVPKDTPPTIAAQTIGGIESNEIASIGVGCMIVFALDHLFDVI</sequence>
<reference evidence="1 2" key="1">
    <citation type="submission" date="2012-12" db="EMBL/GenBank/DDBJ databases">
        <title>The Genome Sequence of Bacillus cereus VD133.</title>
        <authorList>
            <consortium name="The Broad Institute Genome Sequencing Platform"/>
            <consortium name="The Broad Institute Genome Sequencing Center for Infectious Disease"/>
            <person name="Feldgarden M."/>
            <person name="Van der Auwera G.A."/>
            <person name="Mahillon J."/>
            <person name="Duprez V."/>
            <person name="Timmery S."/>
            <person name="Mattelet C."/>
            <person name="Dierick K."/>
            <person name="Sun M."/>
            <person name="Yu Z."/>
            <person name="Zhu L."/>
            <person name="Hu X."/>
            <person name="Shank E.B."/>
            <person name="Swiecicka I."/>
            <person name="Hansen B.M."/>
            <person name="Andrup L."/>
            <person name="Walker B."/>
            <person name="Young S.K."/>
            <person name="Zeng Q."/>
            <person name="Gargeya S."/>
            <person name="Fitzgerald M."/>
            <person name="Haas B."/>
            <person name="Abouelleil A."/>
            <person name="Alvarado L."/>
            <person name="Arachchi H.M."/>
            <person name="Berlin A.M."/>
            <person name="Chapman S.B."/>
            <person name="Dewar J."/>
            <person name="Goldberg J."/>
            <person name="Griggs A."/>
            <person name="Gujja S."/>
            <person name="Hansen M."/>
            <person name="Howarth C."/>
            <person name="Imamovic A."/>
            <person name="Larimer J."/>
            <person name="McCowan C."/>
            <person name="Murphy C."/>
            <person name="Neiman D."/>
            <person name="Pearson M."/>
            <person name="Priest M."/>
            <person name="Roberts A."/>
            <person name="Saif S."/>
            <person name="Shea T."/>
            <person name="Sisk P."/>
            <person name="Sykes S."/>
            <person name="Wortman J."/>
            <person name="Nusbaum C."/>
            <person name="Birren B."/>
        </authorList>
    </citation>
    <scope>NUCLEOTIDE SEQUENCE [LARGE SCALE GENOMIC DNA]</scope>
    <source>
        <strain evidence="1 2">VD133</strain>
    </source>
</reference>
<evidence type="ECO:0000313" key="1">
    <source>
        <dbReference type="EMBL" id="EOO24937.1"/>
    </source>
</evidence>
<protein>
    <submittedName>
        <fullName evidence="1">Uncharacterized protein</fullName>
    </submittedName>
</protein>
<organism evidence="1 2">
    <name type="scientific">Bacillus cereus VD133</name>
    <dbReference type="NCBI Taxonomy" id="1053233"/>
    <lineage>
        <taxon>Bacteria</taxon>
        <taxon>Bacillati</taxon>
        <taxon>Bacillota</taxon>
        <taxon>Bacilli</taxon>
        <taxon>Bacillales</taxon>
        <taxon>Bacillaceae</taxon>
        <taxon>Bacillus</taxon>
        <taxon>Bacillus cereus group</taxon>
    </lineage>
</organism>
<name>A0A9W5UZ99_BACCE</name>
<evidence type="ECO:0000313" key="2">
    <source>
        <dbReference type="Proteomes" id="UP000014018"/>
    </source>
</evidence>
<dbReference type="RefSeq" id="WP_016112248.1">
    <property type="nucleotide sequence ID" value="NZ_KB976195.1"/>
</dbReference>
<dbReference type="AlphaFoldDB" id="A0A9W5UZ99"/>
<dbReference type="EMBL" id="AHFB01000147">
    <property type="protein sequence ID" value="EOO24937.1"/>
    <property type="molecule type" value="Genomic_DNA"/>
</dbReference>
<proteinExistence type="predicted"/>
<comment type="caution">
    <text evidence="1">The sequence shown here is derived from an EMBL/GenBank/DDBJ whole genome shotgun (WGS) entry which is preliminary data.</text>
</comment>
<dbReference type="Proteomes" id="UP000014018">
    <property type="component" value="Unassembled WGS sequence"/>
</dbReference>
<accession>A0A9W5UZ99</accession>